<evidence type="ECO:0000313" key="9">
    <source>
        <dbReference type="Proteomes" id="UP000179003"/>
    </source>
</evidence>
<feature type="transmembrane region" description="Helical" evidence="6">
    <location>
        <begin position="125"/>
        <end position="145"/>
    </location>
</feature>
<keyword evidence="5 6" id="KW-0472">Membrane</keyword>
<dbReference type="STRING" id="1797582.A2442_00475"/>
<dbReference type="Proteomes" id="UP000179003">
    <property type="component" value="Unassembled WGS sequence"/>
</dbReference>
<evidence type="ECO:0000256" key="2">
    <source>
        <dbReference type="ARBA" id="ARBA00022475"/>
    </source>
</evidence>
<dbReference type="PANTHER" id="PTHR12677">
    <property type="entry name" value="GOLGI APPARATUS MEMBRANE PROTEIN TVP38-RELATED"/>
    <property type="match status" value="1"/>
</dbReference>
<dbReference type="Pfam" id="PF09335">
    <property type="entry name" value="VTT_dom"/>
    <property type="match status" value="1"/>
</dbReference>
<keyword evidence="3 6" id="KW-0812">Transmembrane</keyword>
<evidence type="ECO:0000256" key="5">
    <source>
        <dbReference type="ARBA" id="ARBA00023136"/>
    </source>
</evidence>
<feature type="domain" description="VTT" evidence="7">
    <location>
        <begin position="65"/>
        <end position="172"/>
    </location>
</feature>
<comment type="caution">
    <text evidence="8">The sequence shown here is derived from an EMBL/GenBank/DDBJ whole genome shotgun (WGS) entry which is preliminary data.</text>
</comment>
<dbReference type="EMBL" id="MFAE01000006">
    <property type="protein sequence ID" value="OGD67233.1"/>
    <property type="molecule type" value="Genomic_DNA"/>
</dbReference>
<evidence type="ECO:0000256" key="6">
    <source>
        <dbReference type="RuleBase" id="RU366058"/>
    </source>
</evidence>
<evidence type="ECO:0000259" key="7">
    <source>
        <dbReference type="Pfam" id="PF09335"/>
    </source>
</evidence>
<name>A0A1F5EIP6_9BACT</name>
<dbReference type="InterPro" id="IPR032816">
    <property type="entry name" value="VTT_dom"/>
</dbReference>
<sequence>MKNYYNYIIFFIFLILIAISLFWQAPIEFLGNYIVDNSLLSISAFILLIFLATVFAPLTVLPIVPFVAVFFGPFLTTVYLIVGWVLGSIVAFWIARRFGKPVLVKFVSQKKIDKYKKFVPEDIEFWWVVFLHVIIPVDILGYLVGLFSKMSLKKYTLATFIGVIPFSFIFSYGLEIVQLKNRLALSLTVLFLLCIFSLTWYFHKKGRI</sequence>
<evidence type="ECO:0000256" key="4">
    <source>
        <dbReference type="ARBA" id="ARBA00022989"/>
    </source>
</evidence>
<feature type="transmembrane region" description="Helical" evidence="6">
    <location>
        <begin position="45"/>
        <end position="71"/>
    </location>
</feature>
<dbReference type="PANTHER" id="PTHR12677:SF59">
    <property type="entry name" value="GOLGI APPARATUS MEMBRANE PROTEIN TVP38-RELATED"/>
    <property type="match status" value="1"/>
</dbReference>
<dbReference type="GO" id="GO:0005886">
    <property type="term" value="C:plasma membrane"/>
    <property type="evidence" value="ECO:0007669"/>
    <property type="project" value="UniProtKB-SubCell"/>
</dbReference>
<gene>
    <name evidence="8" type="ORF">A2442_00475</name>
</gene>
<feature type="transmembrane region" description="Helical" evidence="6">
    <location>
        <begin position="157"/>
        <end position="177"/>
    </location>
</feature>
<feature type="transmembrane region" description="Helical" evidence="6">
    <location>
        <begin position="7"/>
        <end position="25"/>
    </location>
</feature>
<evidence type="ECO:0000313" key="8">
    <source>
        <dbReference type="EMBL" id="OGD67233.1"/>
    </source>
</evidence>
<evidence type="ECO:0000256" key="1">
    <source>
        <dbReference type="ARBA" id="ARBA00004651"/>
    </source>
</evidence>
<reference evidence="8 9" key="1">
    <citation type="journal article" date="2016" name="Nat. Commun.">
        <title>Thousands of microbial genomes shed light on interconnected biogeochemical processes in an aquifer system.</title>
        <authorList>
            <person name="Anantharaman K."/>
            <person name="Brown C.T."/>
            <person name="Hug L.A."/>
            <person name="Sharon I."/>
            <person name="Castelle C.J."/>
            <person name="Probst A.J."/>
            <person name="Thomas B.C."/>
            <person name="Singh A."/>
            <person name="Wilkins M.J."/>
            <person name="Karaoz U."/>
            <person name="Brodie E.L."/>
            <person name="Williams K.H."/>
            <person name="Hubbard S.S."/>
            <person name="Banfield J.F."/>
        </authorList>
    </citation>
    <scope>NUCLEOTIDE SEQUENCE [LARGE SCALE GENOMIC DNA]</scope>
</reference>
<accession>A0A1F5EIP6</accession>
<organism evidence="8 9">
    <name type="scientific">Candidatus Campbellbacteria bacterium RIFOXYC2_FULL_35_25</name>
    <dbReference type="NCBI Taxonomy" id="1797582"/>
    <lineage>
        <taxon>Bacteria</taxon>
        <taxon>Candidatus Campbelliibacteriota</taxon>
    </lineage>
</organism>
<protein>
    <recommendedName>
        <fullName evidence="6">TVP38/TMEM64 family membrane protein</fullName>
    </recommendedName>
</protein>
<feature type="transmembrane region" description="Helical" evidence="6">
    <location>
        <begin position="183"/>
        <end position="202"/>
    </location>
</feature>
<comment type="similarity">
    <text evidence="6">Belongs to the TVP38/TMEM64 family.</text>
</comment>
<keyword evidence="4 6" id="KW-1133">Transmembrane helix</keyword>
<evidence type="ECO:0000256" key="3">
    <source>
        <dbReference type="ARBA" id="ARBA00022692"/>
    </source>
</evidence>
<keyword evidence="2 6" id="KW-1003">Cell membrane</keyword>
<dbReference type="AlphaFoldDB" id="A0A1F5EIP6"/>
<feature type="transmembrane region" description="Helical" evidence="6">
    <location>
        <begin position="78"/>
        <end position="95"/>
    </location>
</feature>
<comment type="subcellular location">
    <subcellularLocation>
        <location evidence="1 6">Cell membrane</location>
        <topology evidence="1 6">Multi-pass membrane protein</topology>
    </subcellularLocation>
</comment>
<dbReference type="InterPro" id="IPR015414">
    <property type="entry name" value="TMEM64"/>
</dbReference>
<proteinExistence type="inferred from homology"/>